<protein>
    <recommendedName>
        <fullName evidence="2">CRAL-TRIO domain-containing protein</fullName>
    </recommendedName>
</protein>
<gene>
    <name evidence="3" type="ORF">DL762_002919</name>
</gene>
<dbReference type="SMART" id="SM01100">
    <property type="entry name" value="CRAL_TRIO_N"/>
    <property type="match status" value="1"/>
</dbReference>
<sequence>MADSTTQAPPGMTLDPKYDDYDYPVVVPNPKSGHPGNLSEEQIAQVHQLRMQLESEGYAKRLDTLTLLRFLRARKFDVNLAKQMFVNAEKWRAELTFADGKTPITPYGQKINLDEELANWDKDHSLSTKVAPYYPQYYHKTDKDGRPVYIEQLGKVDRKKLESMGVKGDHMLTNLAVEYERMADPRLPACSRKAGYLLETSCTIMDLKGVGLFQANAVKDLVRETSKMSQDYYPERMGQMYIINAGRFISALFTWAKSFLDPVTQEKIHVISGDGKAELLAQIPAENLPKEFGGSCECPGGCALSNAGPWQEPQWARPAWYEKEGGGANNAIQNPGTDAVGTGEGAAAAGQTTAAGEEAKAPAPAAA</sequence>
<evidence type="ECO:0000313" key="3">
    <source>
        <dbReference type="EMBL" id="RYO89970.1"/>
    </source>
</evidence>
<dbReference type="Pfam" id="PF03765">
    <property type="entry name" value="CRAL_TRIO_N"/>
    <property type="match status" value="1"/>
</dbReference>
<dbReference type="PANTHER" id="PTHR45657">
    <property type="entry name" value="CRAL-TRIO DOMAIN-CONTAINING PROTEIN YKL091C-RELATED"/>
    <property type="match status" value="1"/>
</dbReference>
<dbReference type="Gene3D" id="1.10.8.20">
    <property type="entry name" value="N-terminal domain of phosphatidylinositol transfer protein sec14p"/>
    <property type="match status" value="1"/>
</dbReference>
<dbReference type="Proteomes" id="UP000294003">
    <property type="component" value="Unassembled WGS sequence"/>
</dbReference>
<dbReference type="InterPro" id="IPR036273">
    <property type="entry name" value="CRAL/TRIO_N_dom_sf"/>
</dbReference>
<evidence type="ECO:0000256" key="1">
    <source>
        <dbReference type="SAM" id="MobiDB-lite"/>
    </source>
</evidence>
<dbReference type="Gene3D" id="3.40.525.10">
    <property type="entry name" value="CRAL-TRIO lipid binding domain"/>
    <property type="match status" value="1"/>
</dbReference>
<dbReference type="PANTHER" id="PTHR45657:SF1">
    <property type="entry name" value="CRAL-TRIO DOMAIN-CONTAINING PROTEIN YKL091C-RELATED"/>
    <property type="match status" value="1"/>
</dbReference>
<dbReference type="InterPro" id="IPR011074">
    <property type="entry name" value="CRAL/TRIO_N_dom"/>
</dbReference>
<dbReference type="SMART" id="SM00516">
    <property type="entry name" value="SEC14"/>
    <property type="match status" value="1"/>
</dbReference>
<feature type="region of interest" description="Disordered" evidence="1">
    <location>
        <begin position="324"/>
        <end position="367"/>
    </location>
</feature>
<dbReference type="SUPFAM" id="SSF46938">
    <property type="entry name" value="CRAL/TRIO N-terminal domain"/>
    <property type="match status" value="1"/>
</dbReference>
<name>A0ABY0HD92_9PEZI</name>
<dbReference type="PROSITE" id="PS50191">
    <property type="entry name" value="CRAL_TRIO"/>
    <property type="match status" value="1"/>
</dbReference>
<organism evidence="3 4">
    <name type="scientific">Monosporascus cannonballus</name>
    <dbReference type="NCBI Taxonomy" id="155416"/>
    <lineage>
        <taxon>Eukaryota</taxon>
        <taxon>Fungi</taxon>
        <taxon>Dikarya</taxon>
        <taxon>Ascomycota</taxon>
        <taxon>Pezizomycotina</taxon>
        <taxon>Sordariomycetes</taxon>
        <taxon>Xylariomycetidae</taxon>
        <taxon>Xylariales</taxon>
        <taxon>Xylariales incertae sedis</taxon>
        <taxon>Monosporascus</taxon>
    </lineage>
</organism>
<evidence type="ECO:0000259" key="2">
    <source>
        <dbReference type="PROSITE" id="PS50191"/>
    </source>
</evidence>
<proteinExistence type="predicted"/>
<dbReference type="InterPro" id="IPR036865">
    <property type="entry name" value="CRAL-TRIO_dom_sf"/>
</dbReference>
<dbReference type="InterPro" id="IPR051026">
    <property type="entry name" value="PI/PC_transfer"/>
</dbReference>
<dbReference type="InterPro" id="IPR001251">
    <property type="entry name" value="CRAL-TRIO_dom"/>
</dbReference>
<evidence type="ECO:0000313" key="4">
    <source>
        <dbReference type="Proteomes" id="UP000294003"/>
    </source>
</evidence>
<comment type="caution">
    <text evidence="3">The sequence shown here is derived from an EMBL/GenBank/DDBJ whole genome shotgun (WGS) entry which is preliminary data.</text>
</comment>
<reference evidence="3 4" key="1">
    <citation type="submission" date="2018-06" db="EMBL/GenBank/DDBJ databases">
        <title>Complete Genomes of Monosporascus.</title>
        <authorList>
            <person name="Robinson A.J."/>
            <person name="Natvig D.O."/>
        </authorList>
    </citation>
    <scope>NUCLEOTIDE SEQUENCE [LARGE SCALE GENOMIC DNA]</scope>
    <source>
        <strain evidence="3 4">CBS 609.92</strain>
    </source>
</reference>
<dbReference type="Pfam" id="PF00650">
    <property type="entry name" value="CRAL_TRIO"/>
    <property type="match status" value="1"/>
</dbReference>
<accession>A0ABY0HD92</accession>
<dbReference type="SUPFAM" id="SSF52087">
    <property type="entry name" value="CRAL/TRIO domain"/>
    <property type="match status" value="1"/>
</dbReference>
<feature type="domain" description="CRAL-TRIO" evidence="2">
    <location>
        <begin position="126"/>
        <end position="300"/>
    </location>
</feature>
<feature type="compositionally biased region" description="Low complexity" evidence="1">
    <location>
        <begin position="336"/>
        <end position="367"/>
    </location>
</feature>
<keyword evidence="4" id="KW-1185">Reference proteome</keyword>
<dbReference type="CDD" id="cd00170">
    <property type="entry name" value="SEC14"/>
    <property type="match status" value="1"/>
</dbReference>
<dbReference type="EMBL" id="QJNS01000064">
    <property type="protein sequence ID" value="RYO89970.1"/>
    <property type="molecule type" value="Genomic_DNA"/>
</dbReference>